<name>S9P4Q4_CYSF2</name>
<keyword evidence="1" id="KW-0012">Acyltransferase</keyword>
<dbReference type="OrthoDB" id="5496738at2"/>
<accession>S9P4Q4</accession>
<gene>
    <name evidence="1" type="ORF">D187_006951</name>
</gene>
<dbReference type="PANTHER" id="PTHR22753">
    <property type="entry name" value="TRANSMEMBRANE PROTEIN 68"/>
    <property type="match status" value="1"/>
</dbReference>
<protein>
    <submittedName>
        <fullName evidence="1">Acyltransferase</fullName>
    </submittedName>
</protein>
<keyword evidence="1" id="KW-0808">Transferase</keyword>
<sequence length="250" mass="28021">MRRASNLPQAAWLAAFGLLRHYHRYQLIGLETLLEPGARLIVAYHGRPLAFDQCMLTVVLHEQLGYLPHGIIHGAIDQNPVSRWFRECLGFLTRDEPELEAAVARGEHILVQPGGTREGCRSFRHRYRVDWGERVGYLRLAIKYGLPIVPVAGYGMDDAFIGLNDGYELGHRLGAPWGLPIWLGLGATGLWPFSLPLPVRMTQWVGQPIHRHLGGRIAPDDRASLLDLHREVRAEVQSLLDRARGLGGNT</sequence>
<keyword evidence="2" id="KW-1185">Reference proteome</keyword>
<organism evidence="1 2">
    <name type="scientific">Cystobacter fuscus (strain ATCC 25194 / DSM 2262 / NBRC 100088 / M29)</name>
    <dbReference type="NCBI Taxonomy" id="1242864"/>
    <lineage>
        <taxon>Bacteria</taxon>
        <taxon>Pseudomonadati</taxon>
        <taxon>Myxococcota</taxon>
        <taxon>Myxococcia</taxon>
        <taxon>Myxococcales</taxon>
        <taxon>Cystobacterineae</taxon>
        <taxon>Archangiaceae</taxon>
        <taxon>Cystobacter</taxon>
    </lineage>
</organism>
<dbReference type="GO" id="GO:0016746">
    <property type="term" value="F:acyltransferase activity"/>
    <property type="evidence" value="ECO:0007669"/>
    <property type="project" value="UniProtKB-KW"/>
</dbReference>
<dbReference type="EMBL" id="ANAH02000064">
    <property type="protein sequence ID" value="EPX57197.1"/>
    <property type="molecule type" value="Genomic_DNA"/>
</dbReference>
<dbReference type="RefSeq" id="WP_002631431.1">
    <property type="nucleotide sequence ID" value="NZ_ANAH02000064.1"/>
</dbReference>
<dbReference type="GO" id="GO:0016020">
    <property type="term" value="C:membrane"/>
    <property type="evidence" value="ECO:0007669"/>
    <property type="project" value="TreeGrafter"/>
</dbReference>
<proteinExistence type="predicted"/>
<dbReference type="Proteomes" id="UP000011682">
    <property type="component" value="Unassembled WGS sequence"/>
</dbReference>
<dbReference type="eggNOG" id="COG0204">
    <property type="taxonomic scope" value="Bacteria"/>
</dbReference>
<dbReference type="AlphaFoldDB" id="S9P4Q4"/>
<reference evidence="1" key="1">
    <citation type="submission" date="2013-05" db="EMBL/GenBank/DDBJ databases">
        <title>Genome assembly of Cystobacter fuscus DSM 2262.</title>
        <authorList>
            <person name="Sharma G."/>
            <person name="Khatri I."/>
            <person name="Kaur C."/>
            <person name="Mayilraj S."/>
            <person name="Subramanian S."/>
        </authorList>
    </citation>
    <scope>NUCLEOTIDE SEQUENCE [LARGE SCALE GENOMIC DNA]</scope>
    <source>
        <strain evidence="1">DSM 2262</strain>
    </source>
</reference>
<dbReference type="PANTHER" id="PTHR22753:SF14">
    <property type="entry name" value="MONOACYLGLYCEROL_DIACYLGLYCEROL O-ACYLTRANSFERASE"/>
    <property type="match status" value="1"/>
</dbReference>
<dbReference type="CDD" id="cd07987">
    <property type="entry name" value="LPLAT_MGAT-like"/>
    <property type="match status" value="1"/>
</dbReference>
<evidence type="ECO:0000313" key="2">
    <source>
        <dbReference type="Proteomes" id="UP000011682"/>
    </source>
</evidence>
<comment type="caution">
    <text evidence="1">The sequence shown here is derived from an EMBL/GenBank/DDBJ whole genome shotgun (WGS) entry which is preliminary data.</text>
</comment>
<evidence type="ECO:0000313" key="1">
    <source>
        <dbReference type="EMBL" id="EPX57197.1"/>
    </source>
</evidence>